<dbReference type="SUPFAM" id="SSF56719">
    <property type="entry name" value="Type II DNA topoisomerase"/>
    <property type="match status" value="1"/>
</dbReference>
<dbReference type="GO" id="GO:0003688">
    <property type="term" value="F:DNA replication origin binding"/>
    <property type="evidence" value="ECO:0007669"/>
    <property type="project" value="TreeGrafter"/>
</dbReference>
<dbReference type="GO" id="GO:0006272">
    <property type="term" value="P:leading strand elongation"/>
    <property type="evidence" value="ECO:0007669"/>
    <property type="project" value="TreeGrafter"/>
</dbReference>
<dbReference type="SUPFAM" id="SSF56672">
    <property type="entry name" value="DNA/RNA polymerases"/>
    <property type="match status" value="1"/>
</dbReference>
<dbReference type="GO" id="GO:0005524">
    <property type="term" value="F:ATP binding"/>
    <property type="evidence" value="ECO:0007669"/>
    <property type="project" value="InterPro"/>
</dbReference>
<dbReference type="InterPro" id="IPR013760">
    <property type="entry name" value="Topo_IIA-like_dom_sf"/>
</dbReference>
<evidence type="ECO:0000256" key="3">
    <source>
        <dbReference type="ARBA" id="ARBA00022695"/>
    </source>
</evidence>
<dbReference type="Gene3D" id="3.10.620.30">
    <property type="match status" value="1"/>
</dbReference>
<dbReference type="GO" id="GO:0005658">
    <property type="term" value="C:alpha DNA polymerase:primase complex"/>
    <property type="evidence" value="ECO:0007669"/>
    <property type="project" value="TreeGrafter"/>
</dbReference>
<proteinExistence type="predicted"/>
<accession>A0AA36EJS7</accession>
<dbReference type="GO" id="GO:0003918">
    <property type="term" value="F:DNA topoisomerase type II (double strand cut, ATP-hydrolyzing) activity"/>
    <property type="evidence" value="ECO:0007669"/>
    <property type="project" value="InterPro"/>
</dbReference>
<dbReference type="SUPFAM" id="SSF54001">
    <property type="entry name" value="Cysteine proteinases"/>
    <property type="match status" value="1"/>
</dbReference>
<dbReference type="GO" id="GO:0006273">
    <property type="term" value="P:lagging strand elongation"/>
    <property type="evidence" value="ECO:0007669"/>
    <property type="project" value="TreeGrafter"/>
</dbReference>
<dbReference type="InterPro" id="IPR013758">
    <property type="entry name" value="Topo_IIA_A/C_ab"/>
</dbReference>
<protein>
    <recommendedName>
        <fullName evidence="1">DNA-directed DNA polymerase</fullName>
        <ecNumber evidence="1">2.7.7.7</ecNumber>
    </recommendedName>
</protein>
<dbReference type="Pfam" id="PF00136">
    <property type="entry name" value="DNA_pol_B"/>
    <property type="match status" value="1"/>
</dbReference>
<dbReference type="GO" id="GO:0003887">
    <property type="term" value="F:DNA-directed DNA polymerase activity"/>
    <property type="evidence" value="ECO:0007669"/>
    <property type="project" value="UniProtKB-KW"/>
</dbReference>
<dbReference type="FunFam" id="1.10.287.690:FF:000004">
    <property type="entry name" value="DNA polymerase"/>
    <property type="match status" value="1"/>
</dbReference>
<dbReference type="EC" id="2.7.7.7" evidence="1"/>
<dbReference type="Pfam" id="PF01841">
    <property type="entry name" value="Transglut_core"/>
    <property type="match status" value="1"/>
</dbReference>
<evidence type="ECO:0000256" key="4">
    <source>
        <dbReference type="ARBA" id="ARBA00022932"/>
    </source>
</evidence>
<dbReference type="PANTHER" id="PTHR45861">
    <property type="entry name" value="DNA POLYMERASE ALPHA CATALYTIC SUBUNIT"/>
    <property type="match status" value="1"/>
</dbReference>
<evidence type="ECO:0000256" key="2">
    <source>
        <dbReference type="ARBA" id="ARBA00022679"/>
    </source>
</evidence>
<dbReference type="EMBL" id="OX465084">
    <property type="protein sequence ID" value="CAI9298302.1"/>
    <property type="molecule type" value="Genomic_DNA"/>
</dbReference>
<keyword evidence="2" id="KW-0808">Transferase</keyword>
<dbReference type="Gene3D" id="1.10.287.690">
    <property type="entry name" value="Helix hairpin bin"/>
    <property type="match status" value="1"/>
</dbReference>
<dbReference type="AlphaFoldDB" id="A0AA36EJS7"/>
<dbReference type="GO" id="GO:0003697">
    <property type="term" value="F:single-stranded DNA binding"/>
    <property type="evidence" value="ECO:0007669"/>
    <property type="project" value="TreeGrafter"/>
</dbReference>
<keyword evidence="8" id="KW-1185">Reference proteome</keyword>
<feature type="domain" description="DNA-directed DNA polymerase family B multifunctional" evidence="5">
    <location>
        <begin position="146"/>
        <end position="230"/>
    </location>
</feature>
<gene>
    <name evidence="7" type="ORF">LSALG_LOCUS37072</name>
</gene>
<keyword evidence="3" id="KW-0548">Nucleotidyltransferase</keyword>
<evidence type="ECO:0000256" key="1">
    <source>
        <dbReference type="ARBA" id="ARBA00012417"/>
    </source>
</evidence>
<evidence type="ECO:0000259" key="6">
    <source>
        <dbReference type="Pfam" id="PF01841"/>
    </source>
</evidence>
<dbReference type="GO" id="GO:0003682">
    <property type="term" value="F:chromatin binding"/>
    <property type="evidence" value="ECO:0007669"/>
    <property type="project" value="TreeGrafter"/>
</dbReference>
<dbReference type="InterPro" id="IPR002931">
    <property type="entry name" value="Transglutaminase-like"/>
</dbReference>
<sequence length="230" mass="26702">MFSTLLETKKSRCGEWANCFSLYCRSFGYETRLILDFTSHMWTECYSMVLVCKFLMVLEYKEFLEVASTVAKDKEPFIEEYNAHNDDTTINFQIIMNADKMSKARQERLLKKFKLTSTLSTSNMHLLDANGVINKYDTLNKEYNICFKTVERSKDGLVPRLPSSNTTGVLPELLKNPVERRKHVKRLLKTASGLKYQQFDIQQQALKLTANNMYRCLGFSSSRFYAKPLA</sequence>
<feature type="domain" description="Transglutaminase-like" evidence="6">
    <location>
        <begin position="4"/>
        <end position="47"/>
    </location>
</feature>
<dbReference type="Gene3D" id="3.30.1360.40">
    <property type="match status" value="1"/>
</dbReference>
<dbReference type="Gene3D" id="3.90.199.10">
    <property type="entry name" value="Topoisomerase II, domain 5"/>
    <property type="match status" value="1"/>
</dbReference>
<evidence type="ECO:0000313" key="7">
    <source>
        <dbReference type="EMBL" id="CAI9298302.1"/>
    </source>
</evidence>
<organism evidence="7 8">
    <name type="scientific">Lactuca saligna</name>
    <name type="common">Willowleaf lettuce</name>
    <dbReference type="NCBI Taxonomy" id="75948"/>
    <lineage>
        <taxon>Eukaryota</taxon>
        <taxon>Viridiplantae</taxon>
        <taxon>Streptophyta</taxon>
        <taxon>Embryophyta</taxon>
        <taxon>Tracheophyta</taxon>
        <taxon>Spermatophyta</taxon>
        <taxon>Magnoliopsida</taxon>
        <taxon>eudicotyledons</taxon>
        <taxon>Gunneridae</taxon>
        <taxon>Pentapetalae</taxon>
        <taxon>asterids</taxon>
        <taxon>campanulids</taxon>
        <taxon>Asterales</taxon>
        <taxon>Asteraceae</taxon>
        <taxon>Cichorioideae</taxon>
        <taxon>Cichorieae</taxon>
        <taxon>Lactucinae</taxon>
        <taxon>Lactuca</taxon>
    </lineage>
</organism>
<dbReference type="GO" id="GO:1902975">
    <property type="term" value="P:mitotic DNA replication initiation"/>
    <property type="evidence" value="ECO:0007669"/>
    <property type="project" value="TreeGrafter"/>
</dbReference>
<keyword evidence="4" id="KW-0239">DNA-directed DNA polymerase</keyword>
<dbReference type="InterPro" id="IPR038765">
    <property type="entry name" value="Papain-like_cys_pep_sf"/>
</dbReference>
<dbReference type="PANTHER" id="PTHR45861:SF1">
    <property type="entry name" value="DNA POLYMERASE ALPHA CATALYTIC SUBUNIT"/>
    <property type="match status" value="1"/>
</dbReference>
<reference evidence="7" key="1">
    <citation type="submission" date="2023-04" db="EMBL/GenBank/DDBJ databases">
        <authorList>
            <person name="Vijverberg K."/>
            <person name="Xiong W."/>
            <person name="Schranz E."/>
        </authorList>
    </citation>
    <scope>NUCLEOTIDE SEQUENCE</scope>
</reference>
<dbReference type="InterPro" id="IPR006134">
    <property type="entry name" value="DNA-dir_DNA_pol_B_multi_dom"/>
</dbReference>
<evidence type="ECO:0000259" key="5">
    <source>
        <dbReference type="Pfam" id="PF00136"/>
    </source>
</evidence>
<dbReference type="InterPro" id="IPR043502">
    <property type="entry name" value="DNA/RNA_pol_sf"/>
</dbReference>
<dbReference type="GO" id="GO:0006265">
    <property type="term" value="P:DNA topological change"/>
    <property type="evidence" value="ECO:0007669"/>
    <property type="project" value="InterPro"/>
</dbReference>
<dbReference type="Gene3D" id="3.90.1600.10">
    <property type="entry name" value="Palm domain of DNA polymerase"/>
    <property type="match status" value="1"/>
</dbReference>
<evidence type="ECO:0000313" key="8">
    <source>
        <dbReference type="Proteomes" id="UP001177003"/>
    </source>
</evidence>
<dbReference type="InterPro" id="IPR023211">
    <property type="entry name" value="DNA_pol_palm_dom_sf"/>
</dbReference>
<name>A0AA36EJS7_LACSI</name>
<dbReference type="Proteomes" id="UP001177003">
    <property type="component" value="Chromosome 8"/>
</dbReference>